<sequence>MSKGDEIAEKIVIGVAAGVGTALILGAAGSIIAMNPAPLLAALKISAIASAAAGTSGGIGGNS</sequence>
<organism evidence="2 3">
    <name type="scientific">Limnospira indica PCC 8005</name>
    <dbReference type="NCBI Taxonomy" id="376219"/>
    <lineage>
        <taxon>Bacteria</taxon>
        <taxon>Bacillati</taxon>
        <taxon>Cyanobacteriota</taxon>
        <taxon>Cyanophyceae</taxon>
        <taxon>Oscillatoriophycideae</taxon>
        <taxon>Oscillatoriales</taxon>
        <taxon>Sirenicapillariaceae</taxon>
        <taxon>Limnospira</taxon>
    </lineage>
</organism>
<keyword evidence="1" id="KW-1133">Transmembrane helix</keyword>
<feature type="transmembrane region" description="Helical" evidence="1">
    <location>
        <begin position="12"/>
        <end position="33"/>
    </location>
</feature>
<keyword evidence="1" id="KW-0812">Transmembrane</keyword>
<dbReference type="Proteomes" id="UP000032946">
    <property type="component" value="Chromosome"/>
</dbReference>
<dbReference type="AlphaFoldDB" id="A0A9P1P0M7"/>
<accession>A0A9P1P0M7</accession>
<name>A0A9P1P0M7_9CYAN</name>
<dbReference type="RefSeq" id="WP_008054669.1">
    <property type="nucleotide sequence ID" value="NZ_FO818640.1"/>
</dbReference>
<gene>
    <name evidence="2" type="ORF">ARTHRO_60199</name>
</gene>
<reference evidence="2 3" key="1">
    <citation type="submission" date="2014-02" db="EMBL/GenBank/DDBJ databases">
        <authorList>
            <person name="Genoscope - CEA"/>
        </authorList>
    </citation>
    <scope>NUCLEOTIDE SEQUENCE [LARGE SCALE GENOMIC DNA]</scope>
    <source>
        <strain evidence="2 3">PCC 8005</strain>
    </source>
</reference>
<evidence type="ECO:0000313" key="3">
    <source>
        <dbReference type="Proteomes" id="UP000032946"/>
    </source>
</evidence>
<evidence type="ECO:0000256" key="1">
    <source>
        <dbReference type="SAM" id="Phobius"/>
    </source>
</evidence>
<keyword evidence="3" id="KW-1185">Reference proteome</keyword>
<proteinExistence type="predicted"/>
<protein>
    <submittedName>
        <fullName evidence="2">Uncharacterized protein</fullName>
    </submittedName>
</protein>
<dbReference type="EMBL" id="FO818640">
    <property type="protein sequence ID" value="CDM97598.1"/>
    <property type="molecule type" value="Genomic_DNA"/>
</dbReference>
<evidence type="ECO:0000313" key="2">
    <source>
        <dbReference type="EMBL" id="CDM97598.1"/>
    </source>
</evidence>
<keyword evidence="1" id="KW-0472">Membrane</keyword>
<feature type="transmembrane region" description="Helical" evidence="1">
    <location>
        <begin position="39"/>
        <end position="59"/>
    </location>
</feature>